<gene>
    <name evidence="1" type="ORF">AWC23_24465</name>
</gene>
<dbReference type="EMBL" id="LQPR01000076">
    <property type="protein sequence ID" value="ORW65110.1"/>
    <property type="molecule type" value="Genomic_DNA"/>
</dbReference>
<sequence length="112" mass="12683">MSVTACVMCGRSFSARSDAVYCSSACRQKAHRARAARRTAVLRERLERHVGSDRTSSLERSVLRSLEKSRQQVDRSRELCRMSEVRIRRTVALRQQFAKEQSVAGTRARGAP</sequence>
<proteinExistence type="predicted"/>
<name>A0AAJ3NKT6_9MYCO</name>
<dbReference type="AlphaFoldDB" id="A0AAJ3NKT6"/>
<accession>A0AAJ3NKT6</accession>
<protein>
    <submittedName>
        <fullName evidence="1">Uncharacterized protein</fullName>
    </submittedName>
</protein>
<evidence type="ECO:0000313" key="2">
    <source>
        <dbReference type="Proteomes" id="UP000193387"/>
    </source>
</evidence>
<organism evidence="1 2">
    <name type="scientific">Mycobacterium saskatchewanense</name>
    <dbReference type="NCBI Taxonomy" id="220927"/>
    <lineage>
        <taxon>Bacteria</taxon>
        <taxon>Bacillati</taxon>
        <taxon>Actinomycetota</taxon>
        <taxon>Actinomycetes</taxon>
        <taxon>Mycobacteriales</taxon>
        <taxon>Mycobacteriaceae</taxon>
        <taxon>Mycobacterium</taxon>
        <taxon>Mycobacterium simiae complex</taxon>
    </lineage>
</organism>
<comment type="caution">
    <text evidence="1">The sequence shown here is derived from an EMBL/GenBank/DDBJ whole genome shotgun (WGS) entry which is preliminary data.</text>
</comment>
<dbReference type="RefSeq" id="WP_085258147.1">
    <property type="nucleotide sequence ID" value="NZ_AP022573.1"/>
</dbReference>
<evidence type="ECO:0000313" key="1">
    <source>
        <dbReference type="EMBL" id="ORW65110.1"/>
    </source>
</evidence>
<reference evidence="1 2" key="1">
    <citation type="submission" date="2016-01" db="EMBL/GenBank/DDBJ databases">
        <title>The new phylogeny of the genus Mycobacterium.</title>
        <authorList>
            <person name="Tarcisio F."/>
            <person name="Conor M."/>
            <person name="Antonella G."/>
            <person name="Elisabetta G."/>
            <person name="Giulia F.S."/>
            <person name="Sara T."/>
            <person name="Anna F."/>
            <person name="Clotilde B."/>
            <person name="Roberto B."/>
            <person name="Veronica D.S."/>
            <person name="Fabio R."/>
            <person name="Monica P."/>
            <person name="Olivier J."/>
            <person name="Enrico T."/>
            <person name="Nicola S."/>
        </authorList>
    </citation>
    <scope>NUCLEOTIDE SEQUENCE [LARGE SCALE GENOMIC DNA]</scope>
    <source>
        <strain evidence="1 2">DSM 44616</strain>
    </source>
</reference>
<keyword evidence="2" id="KW-1185">Reference proteome</keyword>
<dbReference type="Proteomes" id="UP000193387">
    <property type="component" value="Unassembled WGS sequence"/>
</dbReference>